<dbReference type="Proteomes" id="UP000053875">
    <property type="component" value="Unassembled WGS sequence"/>
</dbReference>
<dbReference type="SMART" id="SM00215">
    <property type="entry name" value="VWC_out"/>
    <property type="match status" value="1"/>
</dbReference>
<evidence type="ECO:0000256" key="6">
    <source>
        <dbReference type="PROSITE-ProRule" id="PRU00039"/>
    </source>
</evidence>
<dbReference type="PROSITE" id="PS51233">
    <property type="entry name" value="VWFD"/>
    <property type="match status" value="3"/>
</dbReference>
<keyword evidence="3" id="KW-0677">Repeat</keyword>
<feature type="region of interest" description="Disordered" evidence="7">
    <location>
        <begin position="1162"/>
        <end position="1188"/>
    </location>
</feature>
<feature type="compositionally biased region" description="Low complexity" evidence="7">
    <location>
        <begin position="1385"/>
        <end position="1396"/>
    </location>
</feature>
<feature type="domain" description="VWFD" evidence="9">
    <location>
        <begin position="1702"/>
        <end position="1888"/>
    </location>
</feature>
<dbReference type="SUPFAM" id="SSF57567">
    <property type="entry name" value="Serine protease inhibitors"/>
    <property type="match status" value="4"/>
</dbReference>
<comment type="caution">
    <text evidence="6">Lacks conserved residue(s) required for the propagation of feature annotation.</text>
</comment>
<evidence type="ECO:0000256" key="2">
    <source>
        <dbReference type="ARBA" id="ARBA00022525"/>
    </source>
</evidence>
<dbReference type="Pfam" id="PF01826">
    <property type="entry name" value="TIL"/>
    <property type="match status" value="2"/>
</dbReference>
<evidence type="ECO:0000256" key="4">
    <source>
        <dbReference type="ARBA" id="ARBA00023157"/>
    </source>
</evidence>
<dbReference type="Gene3D" id="2.10.25.10">
    <property type="entry name" value="Laminin"/>
    <property type="match status" value="4"/>
</dbReference>
<evidence type="ECO:0000313" key="11">
    <source>
        <dbReference type="Proteomes" id="UP000053875"/>
    </source>
</evidence>
<dbReference type="PROSITE" id="PS01225">
    <property type="entry name" value="CTCK_2"/>
    <property type="match status" value="1"/>
</dbReference>
<dbReference type="Gene3D" id="2.80.10.50">
    <property type="match status" value="1"/>
</dbReference>
<feature type="domain" description="VWFD" evidence="9">
    <location>
        <begin position="628"/>
        <end position="796"/>
    </location>
</feature>
<feature type="compositionally biased region" description="Basic and acidic residues" evidence="7">
    <location>
        <begin position="1317"/>
        <end position="1329"/>
    </location>
</feature>
<feature type="non-terminal residue" evidence="10">
    <location>
        <position position="2525"/>
    </location>
</feature>
<dbReference type="InterPro" id="IPR007934">
    <property type="entry name" value="AbfB_ABD"/>
</dbReference>
<keyword evidence="2" id="KW-0964">Secreted</keyword>
<comment type="subcellular location">
    <subcellularLocation>
        <location evidence="1">Secreted</location>
    </subcellularLocation>
</comment>
<feature type="domain" description="CTCK" evidence="8">
    <location>
        <begin position="2440"/>
        <end position="2525"/>
    </location>
</feature>
<proteinExistence type="predicted"/>
<dbReference type="SMART" id="SM00214">
    <property type="entry name" value="VWC"/>
    <property type="match status" value="3"/>
</dbReference>
<dbReference type="InterPro" id="IPR036195">
    <property type="entry name" value="AbfB_ABD_sf"/>
</dbReference>
<evidence type="ECO:0000313" key="10">
    <source>
        <dbReference type="EMBL" id="KFV70863.1"/>
    </source>
</evidence>
<dbReference type="InterPro" id="IPR002919">
    <property type="entry name" value="TIL_dom"/>
</dbReference>
<dbReference type="Pfam" id="PF08742">
    <property type="entry name" value="C8"/>
    <property type="match status" value="4"/>
</dbReference>
<reference evidence="10 11" key="1">
    <citation type="submission" date="2014-04" db="EMBL/GenBank/DDBJ databases">
        <title>Genome evolution of avian class.</title>
        <authorList>
            <person name="Zhang G."/>
            <person name="Li C."/>
        </authorList>
    </citation>
    <scope>NUCLEOTIDE SEQUENCE [LARGE SCALE GENOMIC DNA]</scope>
    <source>
        <strain evidence="10">BGI_N307</strain>
    </source>
</reference>
<evidence type="ECO:0000259" key="9">
    <source>
        <dbReference type="PROSITE" id="PS51233"/>
    </source>
</evidence>
<dbReference type="GO" id="GO:0031012">
    <property type="term" value="C:extracellular matrix"/>
    <property type="evidence" value="ECO:0007669"/>
    <property type="project" value="TreeGrafter"/>
</dbReference>
<evidence type="ECO:0000256" key="1">
    <source>
        <dbReference type="ARBA" id="ARBA00004613"/>
    </source>
</evidence>
<feature type="disulfide bond" evidence="6">
    <location>
        <begin position="2454"/>
        <end position="2503"/>
    </location>
</feature>
<dbReference type="SMART" id="SM00216">
    <property type="entry name" value="VWD"/>
    <property type="match status" value="3"/>
</dbReference>
<dbReference type="InterPro" id="IPR050780">
    <property type="entry name" value="Mucin_vWF_Thrombospondin_sf"/>
</dbReference>
<dbReference type="PANTHER" id="PTHR11339:SF228">
    <property type="entry name" value="OTOGELIN"/>
    <property type="match status" value="1"/>
</dbReference>
<dbReference type="SMART" id="SM00041">
    <property type="entry name" value="CT"/>
    <property type="match status" value="1"/>
</dbReference>
<protein>
    <submittedName>
        <fullName evidence="10">Otogelin</fullName>
    </submittedName>
</protein>
<dbReference type="InterPro" id="IPR006207">
    <property type="entry name" value="Cys_knot_C"/>
</dbReference>
<dbReference type="SUPFAM" id="SSF57603">
    <property type="entry name" value="FnI-like domain"/>
    <property type="match status" value="1"/>
</dbReference>
<gene>
    <name evidence="10" type="ORF">N307_13522</name>
</gene>
<keyword evidence="4 6" id="KW-1015">Disulfide bond</keyword>
<feature type="region of interest" description="Disordered" evidence="7">
    <location>
        <begin position="1277"/>
        <end position="1301"/>
    </location>
</feature>
<dbReference type="InterPro" id="IPR014853">
    <property type="entry name" value="VWF/SSPO/ZAN-like_Cys-rich_dom"/>
</dbReference>
<dbReference type="InterPro" id="IPR001846">
    <property type="entry name" value="VWF_type-D"/>
</dbReference>
<dbReference type="Pfam" id="PF00094">
    <property type="entry name" value="VWD"/>
    <property type="match status" value="3"/>
</dbReference>
<dbReference type="InterPro" id="IPR001007">
    <property type="entry name" value="VWF_dom"/>
</dbReference>
<keyword evidence="5" id="KW-0325">Glycoprotein</keyword>
<sequence>YALCNILLHPPFEQCHEYVSPLPFMASCTNDLCMSAVDNATWCRALTEYARACAQAGKPLHGWRMHFQQCVITCPEPLTYNECINCCPVSCRQQSQCIDSELPCIDGCYCPDGLIYENELCVKPMDCPCDYHGSSFEMGSVVYEECNNCTCMGGKWICTNLTCPAECSVSGDIHFMTFDGRKYTFQATCQYILAKSRISGAFTVSLQNAPCGQNQDGSCIQSISLILKQDPKRQVTLTHSGDVLVYDQYKINLPYADELFEIRKLSSVFLQVKTHIGLQILYDRKGLRLYLQADGRWKDDTVGLCGTFNGNMEDDFLSPVGVTESTPELFGNTWKTSSACVLVHDSSQMDPCDVHLQAASYAAEACSILTKELFAPCYPYLSPVAYFEQCRRDTCKCGQTCFCSALAHYAHHCRRFGVVIDFRESVPDCALSCEDTKEYSTCVSTCGRTCQALSVPETCSGDCVEGCACPSGTYLNSKTERCVQRTECPCYFQGIDYPPGENVMTSLGKCHCRDGVMNCDNNIIAHSCPAGQIYINCSNSQIDPVLSRERTCENQLLNLTFPGHLPCVSGCVCPPGLVKHGDVCLDADECPCSWKGKEYFPGDKVISSCHTCICQHGTFQCSFHPCPSMCTAYGDRHYRTFDGLTFDFVGTCKVYLVKGTSISFSVVIENINCFNTGIICRKNLFINVGKSSLIFDDETGNLSLSSYIDELQKILFWKAGFFTVIHFPSEHITILWDQRTTVHVQIGHQWQGKLTGLCGNFDLKTVNEFRTPDNFELTNSQEFGSSWTAVECVDSSDIRNPCSMNPLREPFAKKECGILLSEAFEACHPVIDVTWFYSNCLTDTCGCNQGGDCECFCTSVSAYAHQCCQHGVAVDWRSPRVCPYDCEYFNKALGKGPYKVVSYLDEELVMAVKLVDGVVFPERKEDIVPGHAVSFMLTSGLYKPKAHDSSLISFETAERPNYFLQLVPNNTLVLSKWKKNEEFHNSSTFVIHKNTWLSGYSSFESFAKPGYFIHISASSVELLKYHHSEEFRQSTLFKLVDVKFKFLSRSTCEWHYDACTSPCFKTCRDPLGKNCQGVPKVEGCIPACPLNMLLDEITQRCVYFEDCIEPADDGPALSPSIQTPAVSHTAASTSLAVIGQAVTSSPVPEAVDMEATLPVTLSSNISSQSTERTSERSTMPASRTTKSNVSLSSPVGISLFPYTVIKPEGLTMFTTSSSELITEKTTAYLPQFSTSTPLSMPSYTSSLSLTGTSEGIKTTAPPIPLAKAITEPPVEMAQPLTGTPEEPVTTTLGPKPTTMPAQERLSETTLLSFVTHREKAPKTTSHVEHAPSSYFSPYSLHPSSTAEKPITLPTKRPSVSGPTPASPASEKESLQKKPVTGSPVTLSTTENTLLTTQPDKSQVETTTSISTRKPPAFPFSPSSSLISLNTSLPSLPSYGKEASLTALSTGLKFTQQVSFTKSLDSSQTFERATASPGSLSTFSSVLLLETTENPTVMGSGHSMSTSKSGTDKPVVLPKQITLSTTAYSSMFVTSKMSSATAHSSAAVPTSSMIRSTGQNVTLVSATSDKEAAVQMPSLSSLLVVSDHPNDTTTPSVSSFSSLSTKPLYGLTTTFSDGLATGEAVSGVTASAFMLPRETAALQTCTPITETECIKHICLDGQLIQVNKSQNCPYNTTQPSCGVLGFAAQTNHDQCCPKWECACRCTIFSDLSIVTYDGNHLALFKEASYIVSQTQDETITIHVLDCRMVTNIFLLFPQSNSNSTSLCLAMLNLTYASNQVIINRLSRKIMVNSRSAWPTVRKYGYKVEDSGFKYAVETPTKIRIQWFHSTGVMIIELNSTREPRALGLCGFCDQSLENDLMLPNRTVLSKGNALSTFIDSWQVPDSLKYVGEDRNRETNCSVMDCSECLKMVLNQTFSSCHPYVPPELFCDMWIQDTEYIRNPCISLAAYVAMCNKFNICIEWRSPDYCPFSCSENFSYQACIAACEVPDSCQNKEIAALDSDSCSVLTEGCICSGGTILHRAHTAVCIPEEKCACTDSSGAPHAVGEIWKTSLSGCCMQKCVDSETVIPVEYNCSDTHSLDCQRFAEVALLVPDDQTCCPQKICICNQSLCESLIPQCNGLEKLVTYYSEESCCPNYVCECDPAKCEPMQQMLGCQDDQMLIAARVESTCCISHICACRPCSHQIPKCQEGEVLIVDGNTTERCCPTYQCICEIHRCPEFKCMLGMSLVEVWSPENCCPFRTCECACDTIPKPQCKLGQKLQIDEQFQNSTENTCNCVKYKCVRDKVCLSNERGVLLPGQTIMEHSSDGICRVSYCTDVIDPSTKYYQLNTSSIDCAVKCKANQVYQPPKDLTTCCGSCKNLSCLHTFSNGTVSSFKPGTVWISNCIRYECTNTTIGPVLVSSSVGCPPFNETECVKVGGYVVPFLEGCCKTCKEDGKFCKKVTVRMTIRKNDCRSNTPVNIVSCDGKCPSASIYNYNINTYARFCKCCRELGLQRRTVPLYCTSNSTWVSYSVQEPTDCSCQWS</sequence>
<evidence type="ECO:0000256" key="7">
    <source>
        <dbReference type="SAM" id="MobiDB-lite"/>
    </source>
</evidence>
<organism evidence="10 11">
    <name type="scientific">Dryobates pubescens</name>
    <name type="common">Downy woodpecker</name>
    <name type="synonym">Picoides pubescens</name>
    <dbReference type="NCBI Taxonomy" id="118200"/>
    <lineage>
        <taxon>Eukaryota</taxon>
        <taxon>Metazoa</taxon>
        <taxon>Chordata</taxon>
        <taxon>Craniata</taxon>
        <taxon>Vertebrata</taxon>
        <taxon>Euteleostomi</taxon>
        <taxon>Archelosauria</taxon>
        <taxon>Archosauria</taxon>
        <taxon>Dinosauria</taxon>
        <taxon>Saurischia</taxon>
        <taxon>Theropoda</taxon>
        <taxon>Coelurosauria</taxon>
        <taxon>Aves</taxon>
        <taxon>Neognathae</taxon>
        <taxon>Neoaves</taxon>
        <taxon>Telluraves</taxon>
        <taxon>Coraciimorphae</taxon>
        <taxon>Piciformes</taxon>
        <taxon>Picidae</taxon>
        <taxon>Dryobates</taxon>
    </lineage>
</organism>
<dbReference type="GO" id="GO:0046556">
    <property type="term" value="F:alpha-L-arabinofuranosidase activity"/>
    <property type="evidence" value="ECO:0007669"/>
    <property type="project" value="InterPro"/>
</dbReference>
<dbReference type="EMBL" id="KL216668">
    <property type="protein sequence ID" value="KFV70863.1"/>
    <property type="molecule type" value="Genomic_DNA"/>
</dbReference>
<evidence type="ECO:0000259" key="8">
    <source>
        <dbReference type="PROSITE" id="PS01225"/>
    </source>
</evidence>
<feature type="compositionally biased region" description="Polar residues" evidence="7">
    <location>
        <begin position="1333"/>
        <end position="1346"/>
    </location>
</feature>
<dbReference type="PANTHER" id="PTHR11339">
    <property type="entry name" value="EXTRACELLULAR MATRIX GLYCOPROTEIN RELATED"/>
    <property type="match status" value="1"/>
</dbReference>
<dbReference type="STRING" id="118200.A0A093GNJ8"/>
<dbReference type="Pfam" id="PF05270">
    <property type="entry name" value="AbfB"/>
    <property type="match status" value="1"/>
</dbReference>
<dbReference type="GO" id="GO:0046373">
    <property type="term" value="P:L-arabinose metabolic process"/>
    <property type="evidence" value="ECO:0007669"/>
    <property type="project" value="InterPro"/>
</dbReference>
<dbReference type="SMART" id="SM00832">
    <property type="entry name" value="C8"/>
    <property type="match status" value="4"/>
</dbReference>
<feature type="non-terminal residue" evidence="10">
    <location>
        <position position="1"/>
    </location>
</feature>
<dbReference type="CDD" id="cd19941">
    <property type="entry name" value="TIL"/>
    <property type="match status" value="3"/>
</dbReference>
<dbReference type="InterPro" id="IPR058753">
    <property type="entry name" value="TIL_OTOGL_Mucin"/>
</dbReference>
<accession>A0A093GNJ8</accession>
<feature type="compositionally biased region" description="Polar residues" evidence="7">
    <location>
        <begin position="1179"/>
        <end position="1188"/>
    </location>
</feature>
<feature type="region of interest" description="Disordered" evidence="7">
    <location>
        <begin position="1317"/>
        <end position="1416"/>
    </location>
</feature>
<keyword evidence="11" id="KW-1185">Reference proteome</keyword>
<evidence type="ECO:0000256" key="3">
    <source>
        <dbReference type="ARBA" id="ARBA00022737"/>
    </source>
</evidence>
<dbReference type="FunFam" id="2.10.25.10:FF:000055">
    <property type="entry name" value="alpha-tectorin isoform X1"/>
    <property type="match status" value="1"/>
</dbReference>
<feature type="compositionally biased region" description="Polar residues" evidence="7">
    <location>
        <begin position="1397"/>
        <end position="1411"/>
    </location>
</feature>
<name>A0A093GNJ8_DRYPU</name>
<evidence type="ECO:0000256" key="5">
    <source>
        <dbReference type="ARBA" id="ARBA00023180"/>
    </source>
</evidence>
<dbReference type="GO" id="GO:0005615">
    <property type="term" value="C:extracellular space"/>
    <property type="evidence" value="ECO:0007669"/>
    <property type="project" value="TreeGrafter"/>
</dbReference>
<dbReference type="Pfam" id="PF25962">
    <property type="entry name" value="TIL_OTOGL_Mucin"/>
    <property type="match status" value="1"/>
</dbReference>
<dbReference type="InterPro" id="IPR036084">
    <property type="entry name" value="Ser_inhib-like_sf"/>
</dbReference>
<feature type="domain" description="VWFD" evidence="9">
    <location>
        <begin position="165"/>
        <end position="341"/>
    </location>
</feature>
<dbReference type="SUPFAM" id="SSF110221">
    <property type="entry name" value="AbfB domain"/>
    <property type="match status" value="1"/>
</dbReference>